<feature type="non-terminal residue" evidence="2">
    <location>
        <position position="1"/>
    </location>
</feature>
<proteinExistence type="predicted"/>
<dbReference type="GO" id="GO:0140359">
    <property type="term" value="F:ABC-type transporter activity"/>
    <property type="evidence" value="ECO:0007669"/>
    <property type="project" value="InterPro"/>
</dbReference>
<protein>
    <recommendedName>
        <fullName evidence="3">ABC-2 type transporter domain-containing protein</fullName>
    </recommendedName>
</protein>
<keyword evidence="1" id="KW-0472">Membrane</keyword>
<feature type="transmembrane region" description="Helical" evidence="1">
    <location>
        <begin position="248"/>
        <end position="273"/>
    </location>
</feature>
<sequence length="468" mass="51354">VLLLLLAQQTWWTANAETDPTAIWESRELSDDGEMWTFLYRETAAPQDGDTVLFRGTIEVSPRFSVMRNGTILPGEYSPMDGLVYNESLYDSTILRLDGLPILVHGNLSGEFFANEIVTVRAQMVWNTTIFVNETGKNVTLVRQGWEANPQDIQLASKVDRWFFGASITALLLGGWASTQRFPGLRAELRSAWWLARFEAQRGLRSPRTIVLALFFTLFIVGMGWLLGDLQNDPSPLLGGVQSPDDALGQLAWFTFFVTSLAAVAVSLDAFVAERDSGTLTQLLARPLSREAIVLGKALGLWLSVGIPALGAQLLGLALMLKGGDAPTVPAVAGYLLLGQLMIFTFVLLQLCFALLARTGAEAAVYGLAVWLLMALVWPLLFLAVGYALGIDVTTAGFEQDPRYQAVVSHMALFNPGYLYQMGVGVLTNRTLAVDFEGVSGWQVTAALALWPLLCLRLATWLFRREAR</sequence>
<keyword evidence="1" id="KW-0812">Transmembrane</keyword>
<reference evidence="2" key="1">
    <citation type="submission" date="2018-05" db="EMBL/GenBank/DDBJ databases">
        <authorList>
            <person name="Lanie J.A."/>
            <person name="Ng W.-L."/>
            <person name="Kazmierczak K.M."/>
            <person name="Andrzejewski T.M."/>
            <person name="Davidsen T.M."/>
            <person name="Wayne K.J."/>
            <person name="Tettelin H."/>
            <person name="Glass J.I."/>
            <person name="Rusch D."/>
            <person name="Podicherti R."/>
            <person name="Tsui H.-C.T."/>
            <person name="Winkler M.E."/>
        </authorList>
    </citation>
    <scope>NUCLEOTIDE SEQUENCE</scope>
</reference>
<feature type="transmembrane region" description="Helical" evidence="1">
    <location>
        <begin position="368"/>
        <end position="389"/>
    </location>
</feature>
<dbReference type="GO" id="GO:0005886">
    <property type="term" value="C:plasma membrane"/>
    <property type="evidence" value="ECO:0007669"/>
    <property type="project" value="UniProtKB-SubCell"/>
</dbReference>
<feature type="transmembrane region" description="Helical" evidence="1">
    <location>
        <begin position="210"/>
        <end position="228"/>
    </location>
</feature>
<evidence type="ECO:0008006" key="3">
    <source>
        <dbReference type="Google" id="ProtNLM"/>
    </source>
</evidence>
<dbReference type="EMBL" id="UINC01005253">
    <property type="protein sequence ID" value="SVA20124.1"/>
    <property type="molecule type" value="Genomic_DNA"/>
</dbReference>
<dbReference type="AlphaFoldDB" id="A0A381TWC0"/>
<dbReference type="Pfam" id="PF12679">
    <property type="entry name" value="ABC2_membrane_2"/>
    <property type="match status" value="1"/>
</dbReference>
<feature type="transmembrane region" description="Helical" evidence="1">
    <location>
        <begin position="442"/>
        <end position="463"/>
    </location>
</feature>
<name>A0A381TWC0_9ZZZZ</name>
<evidence type="ECO:0000313" key="2">
    <source>
        <dbReference type="EMBL" id="SVA20124.1"/>
    </source>
</evidence>
<organism evidence="2">
    <name type="scientific">marine metagenome</name>
    <dbReference type="NCBI Taxonomy" id="408172"/>
    <lineage>
        <taxon>unclassified sequences</taxon>
        <taxon>metagenomes</taxon>
        <taxon>ecological metagenomes</taxon>
    </lineage>
</organism>
<feature type="transmembrane region" description="Helical" evidence="1">
    <location>
        <begin position="162"/>
        <end position="179"/>
    </location>
</feature>
<feature type="transmembrane region" description="Helical" evidence="1">
    <location>
        <begin position="332"/>
        <end position="356"/>
    </location>
</feature>
<accession>A0A381TWC0</accession>
<evidence type="ECO:0000256" key="1">
    <source>
        <dbReference type="SAM" id="Phobius"/>
    </source>
</evidence>
<feature type="transmembrane region" description="Helical" evidence="1">
    <location>
        <begin position="294"/>
        <end position="320"/>
    </location>
</feature>
<dbReference type="PANTHER" id="PTHR43471">
    <property type="entry name" value="ABC TRANSPORTER PERMEASE"/>
    <property type="match status" value="1"/>
</dbReference>
<gene>
    <name evidence="2" type="ORF">METZ01_LOCUS72978</name>
</gene>
<keyword evidence="1" id="KW-1133">Transmembrane helix</keyword>